<dbReference type="GeneID" id="63821018"/>
<dbReference type="AlphaFoldDB" id="A0A165FZS8"/>
<feature type="domain" description="LIM zinc-binding" evidence="7">
    <location>
        <begin position="87"/>
        <end position="150"/>
    </location>
</feature>
<dbReference type="GO" id="GO:0046872">
    <property type="term" value="F:metal ion binding"/>
    <property type="evidence" value="ECO:0007669"/>
    <property type="project" value="UniProtKB-KW"/>
</dbReference>
<gene>
    <name evidence="8" type="ORF">LAESUDRAFT_646486</name>
</gene>
<evidence type="ECO:0000256" key="5">
    <source>
        <dbReference type="PROSITE-ProRule" id="PRU00125"/>
    </source>
</evidence>
<keyword evidence="4 5" id="KW-0440">LIM domain</keyword>
<organism evidence="8 9">
    <name type="scientific">Laetiporus sulphureus 93-53</name>
    <dbReference type="NCBI Taxonomy" id="1314785"/>
    <lineage>
        <taxon>Eukaryota</taxon>
        <taxon>Fungi</taxon>
        <taxon>Dikarya</taxon>
        <taxon>Basidiomycota</taxon>
        <taxon>Agaricomycotina</taxon>
        <taxon>Agaricomycetes</taxon>
        <taxon>Polyporales</taxon>
        <taxon>Laetiporus</taxon>
    </lineage>
</organism>
<dbReference type="EMBL" id="KV427611">
    <property type="protein sequence ID" value="KZT09635.1"/>
    <property type="molecule type" value="Genomic_DNA"/>
</dbReference>
<sequence>METLLEDTAALGSSSTPLSPEVRAGKLPTRSHTSPTLPAGRQEKHKHRKEKRRVCTKCAMVIEDGRWIQMEGGSVLCEQCWKNMYLPKCRRCNLTIEKQAVSSSDGQLKGKYHKECFNCHICHKPFPDKSFYVFDGKPFCAYHYHEANKSLCAAGSCGQPIEGPCAVSHSGRRYHPDHLLCEYAQCTERLVDYWELDGRMLCKRHVQQAVQESAEENDELDGLPDVTLDARAMKRTTRFIDLAGFGGSELQ</sequence>
<dbReference type="GO" id="GO:0003712">
    <property type="term" value="F:transcription coregulator activity"/>
    <property type="evidence" value="ECO:0007669"/>
    <property type="project" value="TreeGrafter"/>
</dbReference>
<dbReference type="PROSITE" id="PS00478">
    <property type="entry name" value="LIM_DOMAIN_1"/>
    <property type="match status" value="1"/>
</dbReference>
<evidence type="ECO:0000259" key="7">
    <source>
        <dbReference type="PROSITE" id="PS50023"/>
    </source>
</evidence>
<evidence type="ECO:0000256" key="2">
    <source>
        <dbReference type="ARBA" id="ARBA00022737"/>
    </source>
</evidence>
<dbReference type="GO" id="GO:0030695">
    <property type="term" value="F:GTPase regulator activity"/>
    <property type="evidence" value="ECO:0007669"/>
    <property type="project" value="UniProtKB-ARBA"/>
</dbReference>
<evidence type="ECO:0000256" key="3">
    <source>
        <dbReference type="ARBA" id="ARBA00022833"/>
    </source>
</evidence>
<reference evidence="8 9" key="1">
    <citation type="journal article" date="2016" name="Mol. Biol. Evol.">
        <title>Comparative Genomics of Early-Diverging Mushroom-Forming Fungi Provides Insights into the Origins of Lignocellulose Decay Capabilities.</title>
        <authorList>
            <person name="Nagy L.G."/>
            <person name="Riley R."/>
            <person name="Tritt A."/>
            <person name="Adam C."/>
            <person name="Daum C."/>
            <person name="Floudas D."/>
            <person name="Sun H."/>
            <person name="Yadav J.S."/>
            <person name="Pangilinan J."/>
            <person name="Larsson K.H."/>
            <person name="Matsuura K."/>
            <person name="Barry K."/>
            <person name="Labutti K."/>
            <person name="Kuo R."/>
            <person name="Ohm R.A."/>
            <person name="Bhattacharya S.S."/>
            <person name="Shirouzu T."/>
            <person name="Yoshinaga Y."/>
            <person name="Martin F.M."/>
            <person name="Grigoriev I.V."/>
            <person name="Hibbett D.S."/>
        </authorList>
    </citation>
    <scope>NUCLEOTIDE SEQUENCE [LARGE SCALE GENOMIC DNA]</scope>
    <source>
        <strain evidence="8 9">93-53</strain>
    </source>
</reference>
<accession>A0A165FZS8</accession>
<keyword evidence="3 5" id="KW-0862">Zinc</keyword>
<dbReference type="GO" id="GO:0005634">
    <property type="term" value="C:nucleus"/>
    <property type="evidence" value="ECO:0007669"/>
    <property type="project" value="TreeGrafter"/>
</dbReference>
<proteinExistence type="predicted"/>
<evidence type="ECO:0000256" key="4">
    <source>
        <dbReference type="ARBA" id="ARBA00023038"/>
    </source>
</evidence>
<dbReference type="InParanoid" id="A0A165FZS8"/>
<keyword evidence="9" id="KW-1185">Reference proteome</keyword>
<dbReference type="SUPFAM" id="SSF57716">
    <property type="entry name" value="Glucocorticoid receptor-like (DNA-binding domain)"/>
    <property type="match status" value="2"/>
</dbReference>
<dbReference type="STRING" id="1314785.A0A165FZS8"/>
<dbReference type="Pfam" id="PF00412">
    <property type="entry name" value="LIM"/>
    <property type="match status" value="2"/>
</dbReference>
<feature type="region of interest" description="Disordered" evidence="6">
    <location>
        <begin position="1"/>
        <end position="48"/>
    </location>
</feature>
<dbReference type="RefSeq" id="XP_040767375.1">
    <property type="nucleotide sequence ID" value="XM_040903988.1"/>
</dbReference>
<dbReference type="PANTHER" id="PTHR24205:SF16">
    <property type="entry name" value="GH01042P-RELATED"/>
    <property type="match status" value="1"/>
</dbReference>
<dbReference type="PANTHER" id="PTHR24205">
    <property type="entry name" value="FOUR AND A HALF LIM DOMAINS PROTEIN"/>
    <property type="match status" value="1"/>
</dbReference>
<protein>
    <recommendedName>
        <fullName evidence="7">LIM zinc-binding domain-containing protein</fullName>
    </recommendedName>
</protein>
<dbReference type="Gene3D" id="2.10.110.10">
    <property type="entry name" value="Cysteine Rich Protein"/>
    <property type="match status" value="2"/>
</dbReference>
<dbReference type="SMART" id="SM00132">
    <property type="entry name" value="LIM"/>
    <property type="match status" value="2"/>
</dbReference>
<dbReference type="Proteomes" id="UP000076871">
    <property type="component" value="Unassembled WGS sequence"/>
</dbReference>
<evidence type="ECO:0000256" key="1">
    <source>
        <dbReference type="ARBA" id="ARBA00022723"/>
    </source>
</evidence>
<evidence type="ECO:0000313" key="8">
    <source>
        <dbReference type="EMBL" id="KZT09635.1"/>
    </source>
</evidence>
<dbReference type="OrthoDB" id="1112565at2759"/>
<evidence type="ECO:0000313" key="9">
    <source>
        <dbReference type="Proteomes" id="UP000076871"/>
    </source>
</evidence>
<evidence type="ECO:0000256" key="6">
    <source>
        <dbReference type="SAM" id="MobiDB-lite"/>
    </source>
</evidence>
<keyword evidence="2" id="KW-0677">Repeat</keyword>
<keyword evidence="1 5" id="KW-0479">Metal-binding</keyword>
<name>A0A165FZS8_9APHY</name>
<dbReference type="InterPro" id="IPR001781">
    <property type="entry name" value="Znf_LIM"/>
</dbReference>
<dbReference type="PROSITE" id="PS50023">
    <property type="entry name" value="LIM_DOMAIN_2"/>
    <property type="match status" value="1"/>
</dbReference>